<proteinExistence type="predicted"/>
<organism evidence="1">
    <name type="scientific">Siphoviridae sp. ctkzC12</name>
    <dbReference type="NCBI Taxonomy" id="2826446"/>
    <lineage>
        <taxon>Viruses</taxon>
        <taxon>Duplodnaviria</taxon>
        <taxon>Heunggongvirae</taxon>
        <taxon>Uroviricota</taxon>
        <taxon>Caudoviricetes</taxon>
    </lineage>
</organism>
<dbReference type="EMBL" id="BK014750">
    <property type="protein sequence ID" value="DAD74043.1"/>
    <property type="molecule type" value="Genomic_DNA"/>
</dbReference>
<protein>
    <submittedName>
        <fullName evidence="1">Uncharacterized protein</fullName>
    </submittedName>
</protein>
<sequence>MQKVAVKTLCQLQMKVNQAIRLEDSKALKEYSSAWSTFAKQANLEEMINEAKTEDITTVAELYQYMEDQGFIFKYYQGDCKDEIDFAIKDIQDTNRRLILESTGLQAQLEEMIRQRTVSAEEEYAARVMNDGITAEGGTTGLQDLLNFKAEDAPIETESDDEVLGLDFSENKEPSTTTTIIRNATNAVKK</sequence>
<evidence type="ECO:0000313" key="1">
    <source>
        <dbReference type="EMBL" id="DAD74043.1"/>
    </source>
</evidence>
<reference evidence="1" key="1">
    <citation type="journal article" date="2021" name="Proc. Natl. Acad. Sci. U.S.A.">
        <title>A Catalog of Tens of Thousands of Viruses from Human Metagenomes Reveals Hidden Associations with Chronic Diseases.</title>
        <authorList>
            <person name="Tisza M.J."/>
            <person name="Buck C.B."/>
        </authorList>
    </citation>
    <scope>NUCLEOTIDE SEQUENCE</scope>
    <source>
        <strain evidence="1">CtkzC12</strain>
    </source>
</reference>
<name>A0A8S5LW74_9CAUD</name>
<accession>A0A8S5LW74</accession>